<evidence type="ECO:0000256" key="7">
    <source>
        <dbReference type="ARBA" id="ARBA00023264"/>
    </source>
</evidence>
<protein>
    <submittedName>
        <fullName evidence="9">CDP-diacylglycerol--serine O-phosphatidyltransferase</fullName>
    </submittedName>
</protein>
<accession>A0ABP9RWW3</accession>
<reference evidence="10" key="1">
    <citation type="journal article" date="2019" name="Int. J. Syst. Evol. Microbiol.">
        <title>The Global Catalogue of Microorganisms (GCM) 10K type strain sequencing project: providing services to taxonomists for standard genome sequencing and annotation.</title>
        <authorList>
            <consortium name="The Broad Institute Genomics Platform"/>
            <consortium name="The Broad Institute Genome Sequencing Center for Infectious Disease"/>
            <person name="Wu L."/>
            <person name="Ma J."/>
        </authorList>
    </citation>
    <scope>NUCLEOTIDE SEQUENCE [LARGE SCALE GENOMIC DNA]</scope>
    <source>
        <strain evidence="10">JCM 18720</strain>
    </source>
</reference>
<dbReference type="NCBIfam" id="NF006946">
    <property type="entry name" value="PRK09428.1"/>
    <property type="match status" value="1"/>
</dbReference>
<dbReference type="InterPro" id="IPR025202">
    <property type="entry name" value="PLD-like_dom"/>
</dbReference>
<keyword evidence="7" id="KW-1208">Phospholipid metabolism</keyword>
<keyword evidence="10" id="KW-1185">Reference proteome</keyword>
<dbReference type="RefSeq" id="WP_345315645.1">
    <property type="nucleotide sequence ID" value="NZ_BAABLF010000005.1"/>
</dbReference>
<feature type="domain" description="PLD phosphodiesterase" evidence="8">
    <location>
        <begin position="131"/>
        <end position="157"/>
    </location>
</feature>
<dbReference type="InterPro" id="IPR001736">
    <property type="entry name" value="PLipase_D/transphosphatidylase"/>
</dbReference>
<organism evidence="9 10">
    <name type="scientific">Ferrimonas gelatinilytica</name>
    <dbReference type="NCBI Taxonomy" id="1255257"/>
    <lineage>
        <taxon>Bacteria</taxon>
        <taxon>Pseudomonadati</taxon>
        <taxon>Pseudomonadota</taxon>
        <taxon>Gammaproteobacteria</taxon>
        <taxon>Alteromonadales</taxon>
        <taxon>Ferrimonadaceae</taxon>
        <taxon>Ferrimonas</taxon>
    </lineage>
</organism>
<dbReference type="EMBL" id="BAABLF010000005">
    <property type="protein sequence ID" value="GAA5187992.1"/>
    <property type="molecule type" value="Genomic_DNA"/>
</dbReference>
<keyword evidence="3" id="KW-0808">Transferase</keyword>
<dbReference type="PANTHER" id="PTHR12586">
    <property type="entry name" value="CDP-DIACYLGLYCEROL--SERINE O-PHOSPHATIDYLTRANSFERASE"/>
    <property type="match status" value="1"/>
</dbReference>
<evidence type="ECO:0000259" key="8">
    <source>
        <dbReference type="SMART" id="SM00155"/>
    </source>
</evidence>
<dbReference type="Proteomes" id="UP001501600">
    <property type="component" value="Unassembled WGS sequence"/>
</dbReference>
<comment type="similarity">
    <text evidence="1">Belongs to the CDP-alcohol phosphatidyltransferase class-II family.</text>
</comment>
<dbReference type="PANTHER" id="PTHR12586:SF1">
    <property type="entry name" value="CDP-DIACYLGLYCEROL--GLYCEROL-3-PHOSPHATE 3-PHOSPHATIDYLTRANSFERASE, MITOCHONDRIAL"/>
    <property type="match status" value="1"/>
</dbReference>
<keyword evidence="6" id="KW-0594">Phospholipid biosynthesis</keyword>
<evidence type="ECO:0000313" key="9">
    <source>
        <dbReference type="EMBL" id="GAA5187992.1"/>
    </source>
</evidence>
<keyword evidence="4" id="KW-0677">Repeat</keyword>
<evidence type="ECO:0000256" key="3">
    <source>
        <dbReference type="ARBA" id="ARBA00022679"/>
    </source>
</evidence>
<comment type="caution">
    <text evidence="9">The sequence shown here is derived from an EMBL/GenBank/DDBJ whole genome shotgun (WGS) entry which is preliminary data.</text>
</comment>
<dbReference type="Pfam" id="PF13091">
    <property type="entry name" value="PLDc_2"/>
    <property type="match status" value="2"/>
</dbReference>
<keyword evidence="2" id="KW-0444">Lipid biosynthesis</keyword>
<dbReference type="SMART" id="SM00155">
    <property type="entry name" value="PLDc"/>
    <property type="match status" value="2"/>
</dbReference>
<evidence type="ECO:0000256" key="1">
    <source>
        <dbReference type="ARBA" id="ARBA00010682"/>
    </source>
</evidence>
<feature type="domain" description="PLD phosphodiesterase" evidence="8">
    <location>
        <begin position="351"/>
        <end position="378"/>
    </location>
</feature>
<name>A0ABP9RWW3_9GAMM</name>
<dbReference type="PIRSF" id="PIRSF000850">
    <property type="entry name" value="Phospholipase_D_PSS"/>
    <property type="match status" value="1"/>
</dbReference>
<proteinExistence type="inferred from homology"/>
<dbReference type="InterPro" id="IPR016270">
    <property type="entry name" value="PGS1"/>
</dbReference>
<evidence type="ECO:0000256" key="6">
    <source>
        <dbReference type="ARBA" id="ARBA00023209"/>
    </source>
</evidence>
<evidence type="ECO:0000256" key="2">
    <source>
        <dbReference type="ARBA" id="ARBA00022516"/>
    </source>
</evidence>
<dbReference type="Gene3D" id="3.30.870.10">
    <property type="entry name" value="Endonuclease Chain A"/>
    <property type="match status" value="2"/>
</dbReference>
<evidence type="ECO:0000313" key="10">
    <source>
        <dbReference type="Proteomes" id="UP001501600"/>
    </source>
</evidence>
<dbReference type="CDD" id="cd09136">
    <property type="entry name" value="PLDc_PSS_G_neg_2"/>
    <property type="match status" value="1"/>
</dbReference>
<keyword evidence="5" id="KW-0443">Lipid metabolism</keyword>
<sequence>MQLASQSPDRWQQTLSGRTLEASSIEVLTSTAEYRDRLFQLIASATRRIHIAALYLQNDDAGRAIMEALYEAKKRTPDLDVRVLVDFHRAQRGLIGKGPQVGNDQFYREVAQKYAPVQIELYGVPVKSREWAGVLHLKGFVIDDTVVYSGASINDVYLQWQERYRYDRYHLIHDPVLSDSLSNFMLEDLIGSEAVVSLLDTPIPSVKALRRSIKQLKMRLSRASYALPEDNGTGSVTVFPLIGLGRQSNQLNRTIIDMLKGARSSVFICTPYFNLPSQLSSVIGRLLKRGVRVQIVVGDKTANDFYMPPEQGFSSVGALPYLYEQNLKRFAKRYQGAIDHGLLDLQLWFDNSNSFHLKGIQVDDRHYLLTGNNLNPRAWALDLENGLLLQDNRGQLKAKFERERQTILQHTTRLNNHQELESLNEYPAQVTRLLKRLQRVRADLLLKRML</sequence>
<gene>
    <name evidence="9" type="primary">pssA</name>
    <name evidence="9" type="ORF">GCM10025772_06890</name>
</gene>
<dbReference type="SUPFAM" id="SSF56024">
    <property type="entry name" value="Phospholipase D/nuclease"/>
    <property type="match status" value="2"/>
</dbReference>
<evidence type="ECO:0000256" key="5">
    <source>
        <dbReference type="ARBA" id="ARBA00023098"/>
    </source>
</evidence>
<evidence type="ECO:0000256" key="4">
    <source>
        <dbReference type="ARBA" id="ARBA00022737"/>
    </source>
</evidence>